<evidence type="ECO:0000313" key="2">
    <source>
        <dbReference type="EMBL" id="MBD2769445.1"/>
    </source>
</evidence>
<dbReference type="Proteomes" id="UP000612233">
    <property type="component" value="Unassembled WGS sequence"/>
</dbReference>
<feature type="region of interest" description="Disordered" evidence="1">
    <location>
        <begin position="86"/>
        <end position="106"/>
    </location>
</feature>
<organism evidence="2 3">
    <name type="scientific">Hymenobacter montanus</name>
    <dbReference type="NCBI Taxonomy" id="2771359"/>
    <lineage>
        <taxon>Bacteria</taxon>
        <taxon>Pseudomonadati</taxon>
        <taxon>Bacteroidota</taxon>
        <taxon>Cytophagia</taxon>
        <taxon>Cytophagales</taxon>
        <taxon>Hymenobacteraceae</taxon>
        <taxon>Hymenobacter</taxon>
    </lineage>
</organism>
<dbReference type="EMBL" id="JACXAD010000019">
    <property type="protein sequence ID" value="MBD2769445.1"/>
    <property type="molecule type" value="Genomic_DNA"/>
</dbReference>
<proteinExistence type="predicted"/>
<dbReference type="PROSITE" id="PS51257">
    <property type="entry name" value="PROKAR_LIPOPROTEIN"/>
    <property type="match status" value="1"/>
</dbReference>
<name>A0A927BEL7_9BACT</name>
<protein>
    <submittedName>
        <fullName evidence="2">Uncharacterized protein</fullName>
    </submittedName>
</protein>
<reference evidence="2" key="1">
    <citation type="submission" date="2020-09" db="EMBL/GenBank/DDBJ databases">
        <authorList>
            <person name="Kim M.K."/>
        </authorList>
    </citation>
    <scope>NUCLEOTIDE SEQUENCE</scope>
    <source>
        <strain evidence="2">BT664</strain>
    </source>
</reference>
<dbReference type="AlphaFoldDB" id="A0A927BEL7"/>
<keyword evidence="3" id="KW-1185">Reference proteome</keyword>
<comment type="caution">
    <text evidence="2">The sequence shown here is derived from an EMBL/GenBank/DDBJ whole genome shotgun (WGS) entry which is preliminary data.</text>
</comment>
<evidence type="ECO:0000256" key="1">
    <source>
        <dbReference type="SAM" id="MobiDB-lite"/>
    </source>
</evidence>
<dbReference type="RefSeq" id="WP_191006254.1">
    <property type="nucleotide sequence ID" value="NZ_JACXAD010000019.1"/>
</dbReference>
<gene>
    <name evidence="2" type="ORF">IC235_16265</name>
</gene>
<sequence>MDAKIRIYFGIDLVQATFYSQAFGSCIGNPDVHTSHSLSDPWLRQRAVAFALNLAQNTFLEPGEQERALLRQFEAGELSVDQLEAQLDKLTPSRREEQSVSGRATH</sequence>
<evidence type="ECO:0000313" key="3">
    <source>
        <dbReference type="Proteomes" id="UP000612233"/>
    </source>
</evidence>
<accession>A0A927BEL7</accession>